<organism evidence="4 5">
    <name type="scientific">Eiseniibacteriota bacterium</name>
    <dbReference type="NCBI Taxonomy" id="2212470"/>
    <lineage>
        <taxon>Bacteria</taxon>
        <taxon>Candidatus Eiseniibacteriota</taxon>
    </lineage>
</organism>
<name>A0A538TDZ6_UNCEI</name>
<gene>
    <name evidence="3" type="ORF">E6K74_03750</name>
    <name evidence="4" type="ORF">E6K77_09215</name>
</gene>
<reference evidence="5 6" key="1">
    <citation type="journal article" date="2019" name="Nat. Microbiol.">
        <title>Mediterranean grassland soil C-N compound turnover is dependent on rainfall and depth, and is mediated by genomically divergent microorganisms.</title>
        <authorList>
            <person name="Diamond S."/>
            <person name="Andeer P.F."/>
            <person name="Li Z."/>
            <person name="Crits-Christoph A."/>
            <person name="Burstein D."/>
            <person name="Anantharaman K."/>
            <person name="Lane K.R."/>
            <person name="Thomas B.C."/>
            <person name="Pan C."/>
            <person name="Northen T.R."/>
            <person name="Banfield J.F."/>
        </authorList>
    </citation>
    <scope>NUCLEOTIDE SEQUENCE [LARGE SCALE GENOMIC DNA]</scope>
    <source>
        <strain evidence="3">WS_4</strain>
        <strain evidence="4">WS_7</strain>
    </source>
</reference>
<comment type="caution">
    <text evidence="4">The sequence shown here is derived from an EMBL/GenBank/DDBJ whole genome shotgun (WGS) entry which is preliminary data.</text>
</comment>
<proteinExistence type="predicted"/>
<evidence type="ECO:0000313" key="6">
    <source>
        <dbReference type="Proteomes" id="UP000319829"/>
    </source>
</evidence>
<feature type="transmembrane region" description="Helical" evidence="1">
    <location>
        <begin position="29"/>
        <end position="48"/>
    </location>
</feature>
<dbReference type="InterPro" id="IPR003607">
    <property type="entry name" value="HD/PDEase_dom"/>
</dbReference>
<dbReference type="Proteomes" id="UP000319829">
    <property type="component" value="Unassembled WGS sequence"/>
</dbReference>
<evidence type="ECO:0000313" key="4">
    <source>
        <dbReference type="EMBL" id="TMQ61863.1"/>
    </source>
</evidence>
<protein>
    <submittedName>
        <fullName evidence="4">HD-GYP domain-containing protein</fullName>
    </submittedName>
</protein>
<feature type="transmembrane region" description="Helical" evidence="1">
    <location>
        <begin position="165"/>
        <end position="186"/>
    </location>
</feature>
<dbReference type="Proteomes" id="UP000317366">
    <property type="component" value="Unassembled WGS sequence"/>
</dbReference>
<dbReference type="SMART" id="SM00471">
    <property type="entry name" value="HDc"/>
    <property type="match status" value="1"/>
</dbReference>
<evidence type="ECO:0000259" key="2">
    <source>
        <dbReference type="PROSITE" id="PS51832"/>
    </source>
</evidence>
<feature type="transmembrane region" description="Helical" evidence="1">
    <location>
        <begin position="207"/>
        <end position="237"/>
    </location>
</feature>
<evidence type="ECO:0000256" key="1">
    <source>
        <dbReference type="SAM" id="Phobius"/>
    </source>
</evidence>
<dbReference type="Gene3D" id="1.10.3210.10">
    <property type="entry name" value="Hypothetical protein af1432"/>
    <property type="match status" value="1"/>
</dbReference>
<evidence type="ECO:0000313" key="5">
    <source>
        <dbReference type="Proteomes" id="UP000317366"/>
    </source>
</evidence>
<keyword evidence="1" id="KW-1133">Transmembrane helix</keyword>
<dbReference type="NCBIfam" id="TIGR00277">
    <property type="entry name" value="HDIG"/>
    <property type="match status" value="1"/>
</dbReference>
<evidence type="ECO:0000313" key="3">
    <source>
        <dbReference type="EMBL" id="TMQ55248.1"/>
    </source>
</evidence>
<dbReference type="InterPro" id="IPR037522">
    <property type="entry name" value="HD_GYP_dom"/>
</dbReference>
<feature type="transmembrane region" description="Helical" evidence="1">
    <location>
        <begin position="60"/>
        <end position="80"/>
    </location>
</feature>
<sequence length="452" mass="49074">MGRKLDAELVMPLEPRQAAAKRAAWSPGLAWMLLPSFFAALPVLLAIFGGPDVKQARWDTWGVGVWFVLLILAEALPVPMLRGGTMTIASILDVGAILLFGPWVAGALDLVTTFAAQMLILRQRPGEATLNAGLYASTTILAGSAYLAAGGSLGAPDLARDLLPVLIAGSFYFMLNTGAVSLVMGTRTGEDPGRIWRHQFRDGIPQHAIAIGFGLLFAQVRVAAGIPGVLLLVLPLLSARYALQLYADLKGDLASFVRALSVVLDAVDPYTHEHSVRVAEYSVRVARHLGLPEEEVETIHYAALCHDIGKIAQRPEVIRKPEALDQEERRLMMRHPDAGARIVGQIRALRSAAAMVRTHHWRPDGRGYPAGLGDSEVPLGARIIHACDAFDAMTSDRPYRKGFQAKRALDELRLHSGSQFDPRPVQALSELHESGGLELAPRDSELVVEFIR</sequence>
<dbReference type="EMBL" id="VBOU01000038">
    <property type="protein sequence ID" value="TMQ55248.1"/>
    <property type="molecule type" value="Genomic_DNA"/>
</dbReference>
<dbReference type="PANTHER" id="PTHR43155:SF2">
    <property type="entry name" value="CYCLIC DI-GMP PHOSPHODIESTERASE PA4108"/>
    <property type="match status" value="1"/>
</dbReference>
<dbReference type="InterPro" id="IPR006675">
    <property type="entry name" value="HDIG_dom"/>
</dbReference>
<dbReference type="CDD" id="cd00077">
    <property type="entry name" value="HDc"/>
    <property type="match status" value="1"/>
</dbReference>
<dbReference type="SUPFAM" id="SSF109604">
    <property type="entry name" value="HD-domain/PDEase-like"/>
    <property type="match status" value="1"/>
</dbReference>
<feature type="transmembrane region" description="Helical" evidence="1">
    <location>
        <begin position="133"/>
        <end position="153"/>
    </location>
</feature>
<dbReference type="Pfam" id="PF13487">
    <property type="entry name" value="HD_5"/>
    <property type="match status" value="1"/>
</dbReference>
<accession>A0A538TDZ6</accession>
<dbReference type="PANTHER" id="PTHR43155">
    <property type="entry name" value="CYCLIC DI-GMP PHOSPHODIESTERASE PA4108-RELATED"/>
    <property type="match status" value="1"/>
</dbReference>
<dbReference type="AlphaFoldDB" id="A0A538TDZ6"/>
<keyword evidence="1" id="KW-0472">Membrane</keyword>
<feature type="transmembrane region" description="Helical" evidence="1">
    <location>
        <begin position="100"/>
        <end position="121"/>
    </location>
</feature>
<dbReference type="PROSITE" id="PS51832">
    <property type="entry name" value="HD_GYP"/>
    <property type="match status" value="1"/>
</dbReference>
<feature type="domain" description="HD-GYP" evidence="2">
    <location>
        <begin position="249"/>
        <end position="445"/>
    </location>
</feature>
<keyword evidence="1" id="KW-0812">Transmembrane</keyword>
<dbReference type="EMBL" id="VBOX01000089">
    <property type="protein sequence ID" value="TMQ61863.1"/>
    <property type="molecule type" value="Genomic_DNA"/>
</dbReference>